<dbReference type="EMBL" id="JBHRSQ010000012">
    <property type="protein sequence ID" value="MFC2992229.1"/>
    <property type="molecule type" value="Genomic_DNA"/>
</dbReference>
<comment type="caution">
    <text evidence="1">The sequence shown here is derived from an EMBL/GenBank/DDBJ whole genome shotgun (WGS) entry which is preliminary data.</text>
</comment>
<evidence type="ECO:0000313" key="1">
    <source>
        <dbReference type="EMBL" id="MFC2992229.1"/>
    </source>
</evidence>
<evidence type="ECO:0000313" key="2">
    <source>
        <dbReference type="Proteomes" id="UP001595386"/>
    </source>
</evidence>
<proteinExistence type="predicted"/>
<dbReference type="RefSeq" id="WP_379758076.1">
    <property type="nucleotide sequence ID" value="NZ_JBHRSQ010000012.1"/>
</dbReference>
<name>A0ABV7B6Z0_9GAMM</name>
<protein>
    <recommendedName>
        <fullName evidence="3">Glyoxalase-like domain-containing protein</fullName>
    </recommendedName>
</protein>
<gene>
    <name evidence="1" type="ORF">ACFODV_09325</name>
</gene>
<dbReference type="Proteomes" id="UP001595386">
    <property type="component" value="Unassembled WGS sequence"/>
</dbReference>
<reference evidence="2" key="1">
    <citation type="journal article" date="2019" name="Int. J. Syst. Evol. Microbiol.">
        <title>The Global Catalogue of Microorganisms (GCM) 10K type strain sequencing project: providing services to taxonomists for standard genome sequencing and annotation.</title>
        <authorList>
            <consortium name="The Broad Institute Genomics Platform"/>
            <consortium name="The Broad Institute Genome Sequencing Center for Infectious Disease"/>
            <person name="Wu L."/>
            <person name="Ma J."/>
        </authorList>
    </citation>
    <scope>NUCLEOTIDE SEQUENCE [LARGE SCALE GENOMIC DNA]</scope>
    <source>
        <strain evidence="2">KCTC 52660</strain>
    </source>
</reference>
<keyword evidence="2" id="KW-1185">Reference proteome</keyword>
<sequence length="133" mass="14397">MTSDSQPRYPDIEIYLAKAPVEALDEWLGAAIGAEPLAPAGKGQWRTRGHHDGVEVPVLLVEKAADGFASLWFDSPATSWENDAACARSAATHLGCEVRCSLGSWHPGDDPDRFLRLLPDGSEAEIDWPDSGR</sequence>
<evidence type="ECO:0008006" key="3">
    <source>
        <dbReference type="Google" id="ProtNLM"/>
    </source>
</evidence>
<organism evidence="1 2">
    <name type="scientific">Halomonas tibetensis</name>
    <dbReference type="NCBI Taxonomy" id="2259590"/>
    <lineage>
        <taxon>Bacteria</taxon>
        <taxon>Pseudomonadati</taxon>
        <taxon>Pseudomonadota</taxon>
        <taxon>Gammaproteobacteria</taxon>
        <taxon>Oceanospirillales</taxon>
        <taxon>Halomonadaceae</taxon>
        <taxon>Halomonas</taxon>
    </lineage>
</organism>
<accession>A0ABV7B6Z0</accession>